<reference evidence="2" key="1">
    <citation type="journal article" date="2019" name="Int. J. Syst. Evol. Microbiol.">
        <title>The Global Catalogue of Microorganisms (GCM) 10K type strain sequencing project: providing services to taxonomists for standard genome sequencing and annotation.</title>
        <authorList>
            <consortium name="The Broad Institute Genomics Platform"/>
            <consortium name="The Broad Institute Genome Sequencing Center for Infectious Disease"/>
            <person name="Wu L."/>
            <person name="Ma J."/>
        </authorList>
    </citation>
    <scope>NUCLEOTIDE SEQUENCE [LARGE SCALE GENOMIC DNA]</scope>
    <source>
        <strain evidence="2">CGMCC 1.15353</strain>
    </source>
</reference>
<sequence>MSDVMKRFEEIQAHVNYMKKITPICEGVLYIGDALWLIDTVKQQQELLNNAARTINELTDLSVQYKEVIEQKDQRIEEMATWLSEDCMHWSIEGIVTFKEVEEDGEIYASTQDGLYEKTDDYYVVQSAGMLGDDYQGTIIYPIGENKAFKIFFEC</sequence>
<protein>
    <submittedName>
        <fullName evidence="1">Uncharacterized protein</fullName>
    </submittedName>
</protein>
<keyword evidence="2" id="KW-1185">Reference proteome</keyword>
<name>A0ABQ1PWS8_9BACI</name>
<organism evidence="1 2">
    <name type="scientific">Pontibacillus salipaludis</name>
    <dbReference type="NCBI Taxonomy" id="1697394"/>
    <lineage>
        <taxon>Bacteria</taxon>
        <taxon>Bacillati</taxon>
        <taxon>Bacillota</taxon>
        <taxon>Bacilli</taxon>
        <taxon>Bacillales</taxon>
        <taxon>Bacillaceae</taxon>
        <taxon>Pontibacillus</taxon>
    </lineage>
</organism>
<accession>A0ABQ1PWS8</accession>
<dbReference type="EMBL" id="BMIN01000003">
    <property type="protein sequence ID" value="GGD05233.1"/>
    <property type="molecule type" value="Genomic_DNA"/>
</dbReference>
<evidence type="ECO:0000313" key="1">
    <source>
        <dbReference type="EMBL" id="GGD05233.1"/>
    </source>
</evidence>
<dbReference type="RefSeq" id="WP_229721130.1">
    <property type="nucleotide sequence ID" value="NZ_BMIN01000003.1"/>
</dbReference>
<gene>
    <name evidence="1" type="ORF">GCM10011389_10930</name>
</gene>
<proteinExistence type="predicted"/>
<comment type="caution">
    <text evidence="1">The sequence shown here is derived from an EMBL/GenBank/DDBJ whole genome shotgun (WGS) entry which is preliminary data.</text>
</comment>
<dbReference type="Proteomes" id="UP000642571">
    <property type="component" value="Unassembled WGS sequence"/>
</dbReference>
<evidence type="ECO:0000313" key="2">
    <source>
        <dbReference type="Proteomes" id="UP000642571"/>
    </source>
</evidence>